<protein>
    <recommendedName>
        <fullName evidence="6">FAD/NAD(P)-binding domain-containing protein</fullName>
    </recommendedName>
</protein>
<accession>A0A8H5F7T2</accession>
<evidence type="ECO:0000256" key="2">
    <source>
        <dbReference type="ARBA" id="ARBA00022827"/>
    </source>
</evidence>
<dbReference type="InterPro" id="IPR020946">
    <property type="entry name" value="Flavin_mOase-like"/>
</dbReference>
<dbReference type="GO" id="GO:0004499">
    <property type="term" value="F:N,N-dimethylaniline monooxygenase activity"/>
    <property type="evidence" value="ECO:0007669"/>
    <property type="project" value="InterPro"/>
</dbReference>
<sequence length="638" mass="69914">MGDASQLRAEAPLPTLSRLGNPEIHADLDAATIASEWLLSFGKYASKGDVDGLLSILINSSFQSHLFVPDGDDDMPSSVDEVSVYWRDVLALTWDIRTFEGTQKIGAFLGARLAGAQISDVQLQTDLGPPELARPFPDLTWIQILFTFETSVGLCSGVARVVPIGNENGHTVWKAHTIFTNLDDLKGHPEKVGPLRNQLPNHGKWEAERAKEVKFEGKEPTVLIIGGGHSGLDVAARLKMLGVSHLVIEKNHRIGDNWRTRYEALCLHDPVWYDHMPYIPFPASWPVFTPAKKLANWLDSYADAMELNVWTSSTVVRATQDDSTKKWSVLVKKQDGSERTFTVNHIVMATGFKGGKGYIPTYPGMDIFKGQILHSTQHNKASDHLGKKVIVVGACTSAHDLGVDYADHGIDVTMFQRSSTYVMTTKNGGPVIFGGACLYSENAPPLDVADKIAASFPNTFSGALGYRGQKIIAEADRVLLEGLEKRGFRINKGYKDCGILLAVWQKAGGYYIDVGGSQYIVDGKIKLKSDSQISEFTPTGLKFENGSELEADVVVFCTGLADANSTSREIVGDSVVTKAKPVWGLNEEGEIQGCFADSGVHNMWNIMGNLALCRFYSKRIALQIKAIEEGINLDRYSM</sequence>
<dbReference type="Pfam" id="PF00743">
    <property type="entry name" value="FMO-like"/>
    <property type="match status" value="1"/>
</dbReference>
<proteinExistence type="predicted"/>
<dbReference type="GO" id="GO:0050660">
    <property type="term" value="F:flavin adenine dinucleotide binding"/>
    <property type="evidence" value="ECO:0007669"/>
    <property type="project" value="InterPro"/>
</dbReference>
<dbReference type="InterPro" id="IPR050982">
    <property type="entry name" value="Auxin_biosynth/cation_transpt"/>
</dbReference>
<evidence type="ECO:0000256" key="1">
    <source>
        <dbReference type="ARBA" id="ARBA00022630"/>
    </source>
</evidence>
<dbReference type="InterPro" id="IPR036188">
    <property type="entry name" value="FAD/NAD-bd_sf"/>
</dbReference>
<dbReference type="EMBL" id="JAACJJ010000014">
    <property type="protein sequence ID" value="KAF5326965.1"/>
    <property type="molecule type" value="Genomic_DNA"/>
</dbReference>
<keyword evidence="2" id="KW-0274">FAD</keyword>
<name>A0A8H5F7T2_9AGAR</name>
<dbReference type="Pfam" id="PF13450">
    <property type="entry name" value="NAD_binding_8"/>
    <property type="match status" value="1"/>
</dbReference>
<dbReference type="PANTHER" id="PTHR43539:SF26">
    <property type="entry name" value="MONOOXYGENASE, PUTATIVE-RELATED"/>
    <property type="match status" value="1"/>
</dbReference>
<dbReference type="AlphaFoldDB" id="A0A8H5F7T2"/>
<evidence type="ECO:0000313" key="4">
    <source>
        <dbReference type="EMBL" id="KAF5326965.1"/>
    </source>
</evidence>
<evidence type="ECO:0000313" key="5">
    <source>
        <dbReference type="Proteomes" id="UP000567179"/>
    </source>
</evidence>
<reference evidence="4 5" key="1">
    <citation type="journal article" date="2020" name="ISME J.">
        <title>Uncovering the hidden diversity of litter-decomposition mechanisms in mushroom-forming fungi.</title>
        <authorList>
            <person name="Floudas D."/>
            <person name="Bentzer J."/>
            <person name="Ahren D."/>
            <person name="Johansson T."/>
            <person name="Persson P."/>
            <person name="Tunlid A."/>
        </authorList>
    </citation>
    <scope>NUCLEOTIDE SEQUENCE [LARGE SCALE GENOMIC DNA]</scope>
    <source>
        <strain evidence="4 5">CBS 101986</strain>
    </source>
</reference>
<evidence type="ECO:0000256" key="3">
    <source>
        <dbReference type="ARBA" id="ARBA00023002"/>
    </source>
</evidence>
<dbReference type="Gene3D" id="3.50.50.60">
    <property type="entry name" value="FAD/NAD(P)-binding domain"/>
    <property type="match status" value="1"/>
</dbReference>
<evidence type="ECO:0008006" key="6">
    <source>
        <dbReference type="Google" id="ProtNLM"/>
    </source>
</evidence>
<keyword evidence="3" id="KW-0560">Oxidoreductase</keyword>
<dbReference type="PANTHER" id="PTHR43539">
    <property type="entry name" value="FLAVIN-BINDING MONOOXYGENASE-LIKE PROTEIN (AFU_ORTHOLOGUE AFUA_4G09220)"/>
    <property type="match status" value="1"/>
</dbReference>
<dbReference type="Proteomes" id="UP000567179">
    <property type="component" value="Unassembled WGS sequence"/>
</dbReference>
<keyword evidence="1" id="KW-0285">Flavoprotein</keyword>
<dbReference type="GO" id="GO:0050661">
    <property type="term" value="F:NADP binding"/>
    <property type="evidence" value="ECO:0007669"/>
    <property type="project" value="InterPro"/>
</dbReference>
<comment type="caution">
    <text evidence="4">The sequence shown here is derived from an EMBL/GenBank/DDBJ whole genome shotgun (WGS) entry which is preliminary data.</text>
</comment>
<dbReference type="PRINTS" id="PR00411">
    <property type="entry name" value="PNDRDTASEI"/>
</dbReference>
<organism evidence="4 5">
    <name type="scientific">Psilocybe cf. subviscida</name>
    <dbReference type="NCBI Taxonomy" id="2480587"/>
    <lineage>
        <taxon>Eukaryota</taxon>
        <taxon>Fungi</taxon>
        <taxon>Dikarya</taxon>
        <taxon>Basidiomycota</taxon>
        <taxon>Agaricomycotina</taxon>
        <taxon>Agaricomycetes</taxon>
        <taxon>Agaricomycetidae</taxon>
        <taxon>Agaricales</taxon>
        <taxon>Agaricineae</taxon>
        <taxon>Strophariaceae</taxon>
        <taxon>Psilocybe</taxon>
    </lineage>
</organism>
<dbReference type="SUPFAM" id="SSF51905">
    <property type="entry name" value="FAD/NAD(P)-binding domain"/>
    <property type="match status" value="2"/>
</dbReference>
<keyword evidence="5" id="KW-1185">Reference proteome</keyword>
<dbReference type="OrthoDB" id="74360at2759"/>
<gene>
    <name evidence="4" type="ORF">D9619_004628</name>
</gene>